<accession>A0A1R2BXN3</accession>
<feature type="transmembrane region" description="Helical" evidence="12">
    <location>
        <begin position="798"/>
        <end position="817"/>
    </location>
</feature>
<comment type="caution">
    <text evidence="15">The sequence shown here is derived from an EMBL/GenBank/DDBJ whole genome shotgun (WGS) entry which is preliminary data.</text>
</comment>
<feature type="transmembrane region" description="Helical" evidence="12">
    <location>
        <begin position="179"/>
        <end position="196"/>
    </location>
</feature>
<dbReference type="AlphaFoldDB" id="A0A1R2BXN3"/>
<keyword evidence="7" id="KW-0067">ATP-binding</keyword>
<dbReference type="GO" id="GO:0016887">
    <property type="term" value="F:ATP hydrolysis activity"/>
    <property type="evidence" value="ECO:0007669"/>
    <property type="project" value="InterPro"/>
</dbReference>
<evidence type="ECO:0000256" key="8">
    <source>
        <dbReference type="ARBA" id="ARBA00022967"/>
    </source>
</evidence>
<dbReference type="PANTHER" id="PTHR43394">
    <property type="entry name" value="ATP-DEPENDENT PERMEASE MDL1, MITOCHONDRIAL"/>
    <property type="match status" value="1"/>
</dbReference>
<evidence type="ECO:0000259" key="14">
    <source>
        <dbReference type="PROSITE" id="PS50929"/>
    </source>
</evidence>
<dbReference type="EMBL" id="MPUH01000379">
    <property type="protein sequence ID" value="OMJ81471.1"/>
    <property type="molecule type" value="Genomic_DNA"/>
</dbReference>
<keyword evidence="11" id="KW-0325">Glycoprotein</keyword>
<dbReference type="Pfam" id="PF00005">
    <property type="entry name" value="ABC_tran"/>
    <property type="match status" value="2"/>
</dbReference>
<evidence type="ECO:0000256" key="1">
    <source>
        <dbReference type="ARBA" id="ARBA00004141"/>
    </source>
</evidence>
<feature type="domain" description="ABC transporter" evidence="13">
    <location>
        <begin position="360"/>
        <end position="596"/>
    </location>
</feature>
<keyword evidence="5" id="KW-0677">Repeat</keyword>
<dbReference type="SUPFAM" id="SSF90123">
    <property type="entry name" value="ABC transporter transmembrane region"/>
    <property type="match status" value="2"/>
</dbReference>
<dbReference type="Pfam" id="PF00664">
    <property type="entry name" value="ABC_membrane"/>
    <property type="match status" value="2"/>
</dbReference>
<keyword evidence="8" id="KW-1278">Translocase</keyword>
<dbReference type="GO" id="GO:0015421">
    <property type="term" value="F:ABC-type oligopeptide transporter activity"/>
    <property type="evidence" value="ECO:0007669"/>
    <property type="project" value="TreeGrafter"/>
</dbReference>
<dbReference type="Gene3D" id="3.40.50.300">
    <property type="entry name" value="P-loop containing nucleotide triphosphate hydrolases"/>
    <property type="match status" value="2"/>
</dbReference>
<dbReference type="InterPro" id="IPR036640">
    <property type="entry name" value="ABC1_TM_sf"/>
</dbReference>
<dbReference type="CDD" id="cd18578">
    <property type="entry name" value="ABC_6TM_Pgp_ABCB1_D2_like"/>
    <property type="match status" value="1"/>
</dbReference>
<evidence type="ECO:0000256" key="2">
    <source>
        <dbReference type="ARBA" id="ARBA00007577"/>
    </source>
</evidence>
<name>A0A1R2BXN3_9CILI</name>
<feature type="transmembrane region" description="Helical" evidence="12">
    <location>
        <begin position="301"/>
        <end position="318"/>
    </location>
</feature>
<feature type="transmembrane region" description="Helical" evidence="12">
    <location>
        <begin position="911"/>
        <end position="932"/>
    </location>
</feature>
<feature type="transmembrane region" description="Helical" evidence="12">
    <location>
        <begin position="771"/>
        <end position="792"/>
    </location>
</feature>
<evidence type="ECO:0000313" key="15">
    <source>
        <dbReference type="EMBL" id="OMJ81471.1"/>
    </source>
</evidence>
<feature type="domain" description="ABC transporter" evidence="13">
    <location>
        <begin position="971"/>
        <end position="1205"/>
    </location>
</feature>
<evidence type="ECO:0000256" key="9">
    <source>
        <dbReference type="ARBA" id="ARBA00022989"/>
    </source>
</evidence>
<keyword evidence="9 12" id="KW-1133">Transmembrane helix</keyword>
<dbReference type="Gene3D" id="1.20.1560.10">
    <property type="entry name" value="ABC transporter type 1, transmembrane domain"/>
    <property type="match status" value="1"/>
</dbReference>
<dbReference type="GO" id="GO:0005743">
    <property type="term" value="C:mitochondrial inner membrane"/>
    <property type="evidence" value="ECO:0007669"/>
    <property type="project" value="TreeGrafter"/>
</dbReference>
<evidence type="ECO:0008006" key="17">
    <source>
        <dbReference type="Google" id="ProtNLM"/>
    </source>
</evidence>
<feature type="transmembrane region" description="Helical" evidence="12">
    <location>
        <begin position="694"/>
        <end position="716"/>
    </location>
</feature>
<dbReference type="FunFam" id="3.40.50.300:FF:000240">
    <property type="entry name" value="ABC transporter B family member 20"/>
    <property type="match status" value="1"/>
</dbReference>
<dbReference type="InterPro" id="IPR003439">
    <property type="entry name" value="ABC_transporter-like_ATP-bd"/>
</dbReference>
<keyword evidence="3" id="KW-0813">Transport</keyword>
<reference evidence="15 16" key="1">
    <citation type="submission" date="2016-11" db="EMBL/GenBank/DDBJ databases">
        <title>The macronuclear genome of Stentor coeruleus: a giant cell with tiny introns.</title>
        <authorList>
            <person name="Slabodnick M."/>
            <person name="Ruby J.G."/>
            <person name="Reiff S.B."/>
            <person name="Swart E.C."/>
            <person name="Gosai S."/>
            <person name="Prabakaran S."/>
            <person name="Witkowska E."/>
            <person name="Larue G.E."/>
            <person name="Fisher S."/>
            <person name="Freeman R.M."/>
            <person name="Gunawardena J."/>
            <person name="Chu W."/>
            <person name="Stover N.A."/>
            <person name="Gregory B.D."/>
            <person name="Nowacki M."/>
            <person name="Derisi J."/>
            <person name="Roy S.W."/>
            <person name="Marshall W.F."/>
            <person name="Sood P."/>
        </authorList>
    </citation>
    <scope>NUCLEOTIDE SEQUENCE [LARGE SCALE GENOMIC DNA]</scope>
    <source>
        <strain evidence="15">WM001</strain>
    </source>
</reference>
<evidence type="ECO:0000256" key="3">
    <source>
        <dbReference type="ARBA" id="ARBA00022448"/>
    </source>
</evidence>
<evidence type="ECO:0000256" key="11">
    <source>
        <dbReference type="ARBA" id="ARBA00023180"/>
    </source>
</evidence>
<dbReference type="InterPro" id="IPR003593">
    <property type="entry name" value="AAA+_ATPase"/>
</dbReference>
<organism evidence="15 16">
    <name type="scientific">Stentor coeruleus</name>
    <dbReference type="NCBI Taxonomy" id="5963"/>
    <lineage>
        <taxon>Eukaryota</taxon>
        <taxon>Sar</taxon>
        <taxon>Alveolata</taxon>
        <taxon>Ciliophora</taxon>
        <taxon>Postciliodesmatophora</taxon>
        <taxon>Heterotrichea</taxon>
        <taxon>Heterotrichida</taxon>
        <taxon>Stentoridae</taxon>
        <taxon>Stentor</taxon>
    </lineage>
</organism>
<dbReference type="PANTHER" id="PTHR43394:SF27">
    <property type="entry name" value="ATP-DEPENDENT TRANSLOCASE ABCB1-LIKE"/>
    <property type="match status" value="1"/>
</dbReference>
<dbReference type="InterPro" id="IPR039421">
    <property type="entry name" value="Type_1_exporter"/>
</dbReference>
<feature type="transmembrane region" description="Helical" evidence="12">
    <location>
        <begin position="262"/>
        <end position="281"/>
    </location>
</feature>
<keyword evidence="4 12" id="KW-0812">Transmembrane</keyword>
<dbReference type="CDD" id="cd18577">
    <property type="entry name" value="ABC_6TM_Pgp_ABCB1_D1_like"/>
    <property type="match status" value="1"/>
</dbReference>
<sequence>MEDAVTNQGKQDAPVKASFLSLFKFAGPLDYFLMFTGTLGAVCMGIYQPVFFLFMANFLNGMGDEATHDDFYNKSITVTYFMIIFGSVFMICGWIAVMSWVIIGARQGSHFRKKYFKAILNVDSEYLDKRAIAEIPTSITTDTLKIERAAGDKLVIIIFTASMILSSFIMGIIIGTQLAFVTLCFGPLIVFGLILLNNGTEQSAKAADTSYRKAGGIAEEALQEIKTVASLNGQKHETRKYVKSLHESQSSMMITGLKTGTGIGLAMLGFFIMLGSCYMVGAKFMDIRIYNWADNKPYDIGKVIVVMFIGILAFNNMGTMLPGIRIITDGQFAAGRIFKLLSEKSKLTHGTLKPEILGAVVFDDVRFSYPTAKSTPVLKGLNFSLNPGERLGIVGSTGTGKSTVVQLLLRYYEQDSGLITIDGNDIKSLDIKYLRSNISVVSQEPILFNTTIYENINYGRILSSKEDIEKAALLSGAMDFIKKLPDGFETNCGSKGSHLSGGQKQRIAIARAIVRKPKILLLDEATSALDRRTEKEVVDSLEISFPDCTWITIAQNLLTVKKSNKIIMIEKGEVVEKGSHKRLMKKEGRYYHLFKMQELQMSNEDQEQVNNKISDSIEKDENPVDEEEQKKLKSLAFKKMMLLGKSEKLWLLLGCTGSIVVGFFYPLTGMLSGLEISVLGKPNNPDLMKDSIRYGYLIIIFGVIVFFGMMLEAISYPRMGANITKKIREMSFKAMISYESAFYDQPENNCSALSARLSNDCEKVNGLGGSLLGIILGLISSLVVAHAAAAFFSWRMSLIVLSIVPIIIFSISANFMAQMQGVVKFNYENLTSVAADSITHYRTTKAFNLEKEMQRKYMAPVRAEAKATNKKAVSSGFTYGLGFGLIFYAYALLFWYGAKLVRDQTNTFEDMVTAMIAAIVGSDAFFTAGVYAPDMKNGIEAGKRLFKILEYVPSINVNAKDGIKKEIEGKIEFSNVDFSYPNRAYLACKNVSFELKPGMSLGIIGRTGSGKSTIMQLILRQYDVKNGKVKIDGENIINYNIKHLRSQISVVSQEPVLFSGSIKENIAYGVKATDEEIEDAARKAQAYEFVTSHEDGFNREVGIKGCRLSGGQKQRIAIARAIIRKPKILLMDEATSALDANTESEVLKNIRGLMSEATCVTVAHRLKTIDNCDYIIVMESGKIMEQGEREKLKAQGGYYSNMVAET</sequence>
<comment type="subcellular location">
    <subcellularLocation>
        <location evidence="1">Membrane</location>
        <topology evidence="1">Multi-pass membrane protein</topology>
    </subcellularLocation>
</comment>
<feature type="transmembrane region" description="Helical" evidence="12">
    <location>
        <begin position="649"/>
        <end position="674"/>
    </location>
</feature>
<comment type="similarity">
    <text evidence="2">Belongs to the ABC transporter superfamily. ABCB family. Multidrug resistance exporter (TC 3.A.1.201) subfamily.</text>
</comment>
<keyword evidence="6" id="KW-0547">Nucleotide-binding</keyword>
<feature type="domain" description="ABC transmembrane type-1" evidence="14">
    <location>
        <begin position="35"/>
        <end position="329"/>
    </location>
</feature>
<protein>
    <recommendedName>
        <fullName evidence="17">Bile salt export pump</fullName>
    </recommendedName>
</protein>
<dbReference type="InterPro" id="IPR011527">
    <property type="entry name" value="ABC1_TM_dom"/>
</dbReference>
<feature type="transmembrane region" description="Helical" evidence="12">
    <location>
        <begin position="154"/>
        <end position="173"/>
    </location>
</feature>
<dbReference type="GO" id="GO:0005524">
    <property type="term" value="F:ATP binding"/>
    <property type="evidence" value="ECO:0007669"/>
    <property type="project" value="UniProtKB-KW"/>
</dbReference>
<dbReference type="Proteomes" id="UP000187209">
    <property type="component" value="Unassembled WGS sequence"/>
</dbReference>
<evidence type="ECO:0000256" key="6">
    <source>
        <dbReference type="ARBA" id="ARBA00022741"/>
    </source>
</evidence>
<feature type="transmembrane region" description="Helical" evidence="12">
    <location>
        <begin position="876"/>
        <end position="896"/>
    </location>
</feature>
<evidence type="ECO:0000256" key="4">
    <source>
        <dbReference type="ARBA" id="ARBA00022692"/>
    </source>
</evidence>
<evidence type="ECO:0000259" key="13">
    <source>
        <dbReference type="PROSITE" id="PS50893"/>
    </source>
</evidence>
<evidence type="ECO:0000313" key="16">
    <source>
        <dbReference type="Proteomes" id="UP000187209"/>
    </source>
</evidence>
<feature type="transmembrane region" description="Helical" evidence="12">
    <location>
        <begin position="31"/>
        <end position="59"/>
    </location>
</feature>
<dbReference type="FunFam" id="3.40.50.300:FF:000479">
    <property type="entry name" value="Multidrug resistance protein 1A"/>
    <property type="match status" value="1"/>
</dbReference>
<dbReference type="InterPro" id="IPR017871">
    <property type="entry name" value="ABC_transporter-like_CS"/>
</dbReference>
<keyword evidence="16" id="KW-1185">Reference proteome</keyword>
<dbReference type="PROSITE" id="PS50893">
    <property type="entry name" value="ABC_TRANSPORTER_2"/>
    <property type="match status" value="2"/>
</dbReference>
<feature type="domain" description="ABC transmembrane type-1" evidence="14">
    <location>
        <begin position="652"/>
        <end position="937"/>
    </location>
</feature>
<evidence type="ECO:0000256" key="5">
    <source>
        <dbReference type="ARBA" id="ARBA00022737"/>
    </source>
</evidence>
<proteinExistence type="inferred from homology"/>
<evidence type="ECO:0000256" key="12">
    <source>
        <dbReference type="SAM" id="Phobius"/>
    </source>
</evidence>
<dbReference type="PROSITE" id="PS00211">
    <property type="entry name" value="ABC_TRANSPORTER_1"/>
    <property type="match status" value="2"/>
</dbReference>
<evidence type="ECO:0000256" key="10">
    <source>
        <dbReference type="ARBA" id="ARBA00023136"/>
    </source>
</evidence>
<keyword evidence="10 12" id="KW-0472">Membrane</keyword>
<dbReference type="SMART" id="SM00382">
    <property type="entry name" value="AAA"/>
    <property type="match status" value="2"/>
</dbReference>
<dbReference type="PROSITE" id="PS50929">
    <property type="entry name" value="ABC_TM1F"/>
    <property type="match status" value="2"/>
</dbReference>
<gene>
    <name evidence="15" type="ORF">SteCoe_18035</name>
</gene>
<dbReference type="OrthoDB" id="417789at2759"/>
<dbReference type="InterPro" id="IPR027417">
    <property type="entry name" value="P-loop_NTPase"/>
</dbReference>
<dbReference type="GO" id="GO:0090374">
    <property type="term" value="P:oligopeptide export from mitochondrion"/>
    <property type="evidence" value="ECO:0007669"/>
    <property type="project" value="TreeGrafter"/>
</dbReference>
<evidence type="ECO:0000256" key="7">
    <source>
        <dbReference type="ARBA" id="ARBA00022840"/>
    </source>
</evidence>
<dbReference type="SUPFAM" id="SSF52540">
    <property type="entry name" value="P-loop containing nucleoside triphosphate hydrolases"/>
    <property type="match status" value="2"/>
</dbReference>
<feature type="transmembrane region" description="Helical" evidence="12">
    <location>
        <begin position="79"/>
        <end position="103"/>
    </location>
</feature>